<dbReference type="STRING" id="5865.A7AQ19"/>
<dbReference type="InterPro" id="IPR004154">
    <property type="entry name" value="Anticodon-bd"/>
</dbReference>
<evidence type="ECO:0000256" key="2">
    <source>
        <dbReference type="ARBA" id="ARBA00022598"/>
    </source>
</evidence>
<organism evidence="10 11">
    <name type="scientific">Babesia bovis</name>
    <dbReference type="NCBI Taxonomy" id="5865"/>
    <lineage>
        <taxon>Eukaryota</taxon>
        <taxon>Sar</taxon>
        <taxon>Alveolata</taxon>
        <taxon>Apicomplexa</taxon>
        <taxon>Aconoidasida</taxon>
        <taxon>Piroplasmida</taxon>
        <taxon>Babesiidae</taxon>
        <taxon>Babesia</taxon>
    </lineage>
</organism>
<feature type="domain" description="Aminoacyl-transfer RNA synthetases class-II family profile" evidence="9">
    <location>
        <begin position="70"/>
        <end position="296"/>
    </location>
</feature>
<dbReference type="GO" id="GO:0005524">
    <property type="term" value="F:ATP binding"/>
    <property type="evidence" value="ECO:0007669"/>
    <property type="project" value="UniProtKB-KW"/>
</dbReference>
<dbReference type="InterPro" id="IPR050062">
    <property type="entry name" value="Pro-tRNA_synthetase"/>
</dbReference>
<dbReference type="OMA" id="EICGHQE"/>
<dbReference type="Pfam" id="PF00587">
    <property type="entry name" value="tRNA-synt_2b"/>
    <property type="match status" value="1"/>
</dbReference>
<dbReference type="GO" id="GO:0004827">
    <property type="term" value="F:proline-tRNA ligase activity"/>
    <property type="evidence" value="ECO:0007669"/>
    <property type="project" value="UniProtKB-EC"/>
</dbReference>
<keyword evidence="5" id="KW-0648">Protein biosynthesis</keyword>
<dbReference type="AlphaFoldDB" id="A7AQ19"/>
<dbReference type="Gene3D" id="3.30.930.10">
    <property type="entry name" value="Bira Bifunctional Protein, Domain 2"/>
    <property type="match status" value="1"/>
</dbReference>
<dbReference type="InParanoid" id="A7AQ19"/>
<dbReference type="EMBL" id="AAXT01000001">
    <property type="protein sequence ID" value="EDO08653.1"/>
    <property type="molecule type" value="Genomic_DNA"/>
</dbReference>
<evidence type="ECO:0000256" key="3">
    <source>
        <dbReference type="ARBA" id="ARBA00022741"/>
    </source>
</evidence>
<evidence type="ECO:0000256" key="4">
    <source>
        <dbReference type="ARBA" id="ARBA00022840"/>
    </source>
</evidence>
<dbReference type="PRINTS" id="PR01046">
    <property type="entry name" value="TRNASYNTHPRO"/>
</dbReference>
<comment type="caution">
    <text evidence="10">The sequence shown here is derived from an EMBL/GenBank/DDBJ whole genome shotgun (WGS) entry which is preliminary data.</text>
</comment>
<sequence>MGFRVYKAGIPKLVTRSHADYNWDVSHDNELFGVAESRGDVSGNRNNLRKPGILTHMSPGISTVLPIGKRIVNRIERVIHVEMSRIGAKEVELPMLLSSDTINERRNEFGRELFSLTDRNGKHYDLCPTCEELICRMLDKALSPLSKRNLPIYLYQIGRKFRDEARPCNSNMRCREFIMKDAYSFHSDKDSAAMDYNKFKQAYERIFTLLELSFDTVTIGDTEHEFRAMLPNKKTLMEIAHIFQLGDAITTEAGLKYEGEGRMKHPVYLNSYGIGIHRLLQAAASQHADSEGIRLPQIIAPYDVAVIPCDENSEQASADIYTLLSKRGIDTFLDTRKAPINQRVSDMMNIGIPHIVYVSSVYTEKAMSCPNEDITMKIIEGSKKSNYYHQYQSPTYSLLQDKEIPDTIQRINVGYSHRSFPGEYTIPVSKLLQLLAVAR</sequence>
<dbReference type="InterPro" id="IPR002316">
    <property type="entry name" value="Pro-tRNA-ligase_IIa"/>
</dbReference>
<dbReference type="SUPFAM" id="SSF55681">
    <property type="entry name" value="Class II aaRS and biotin synthetases"/>
    <property type="match status" value="1"/>
</dbReference>
<keyword evidence="4" id="KW-0067">ATP-binding</keyword>
<dbReference type="InterPro" id="IPR006195">
    <property type="entry name" value="aa-tRNA-synth_II"/>
</dbReference>
<dbReference type="InterPro" id="IPR045864">
    <property type="entry name" value="aa-tRNA-synth_II/BPL/LPL"/>
</dbReference>
<protein>
    <recommendedName>
        <fullName evidence="1">proline--tRNA ligase</fullName>
        <ecNumber evidence="1">6.1.1.15</ecNumber>
    </recommendedName>
    <alternativeName>
        <fullName evidence="7">Prolyl-tRNA synthetase</fullName>
    </alternativeName>
</protein>
<evidence type="ECO:0000256" key="8">
    <source>
        <dbReference type="ARBA" id="ARBA00047671"/>
    </source>
</evidence>
<dbReference type="GO" id="GO:0005739">
    <property type="term" value="C:mitochondrion"/>
    <property type="evidence" value="ECO:0007669"/>
    <property type="project" value="TreeGrafter"/>
</dbReference>
<dbReference type="PROSITE" id="PS50862">
    <property type="entry name" value="AA_TRNA_LIGASE_II"/>
    <property type="match status" value="1"/>
</dbReference>
<dbReference type="Pfam" id="PF03129">
    <property type="entry name" value="HGTP_anticodon"/>
    <property type="match status" value="1"/>
</dbReference>
<evidence type="ECO:0000256" key="6">
    <source>
        <dbReference type="ARBA" id="ARBA00023146"/>
    </source>
</evidence>
<evidence type="ECO:0000313" key="10">
    <source>
        <dbReference type="EMBL" id="EDO08653.1"/>
    </source>
</evidence>
<dbReference type="GO" id="GO:0006433">
    <property type="term" value="P:prolyl-tRNA aminoacylation"/>
    <property type="evidence" value="ECO:0007669"/>
    <property type="project" value="InterPro"/>
</dbReference>
<keyword evidence="3" id="KW-0547">Nucleotide-binding</keyword>
<evidence type="ECO:0000256" key="5">
    <source>
        <dbReference type="ARBA" id="ARBA00022917"/>
    </source>
</evidence>
<proteinExistence type="predicted"/>
<evidence type="ECO:0000259" key="9">
    <source>
        <dbReference type="PROSITE" id="PS50862"/>
    </source>
</evidence>
<dbReference type="InterPro" id="IPR002314">
    <property type="entry name" value="aa-tRNA-synt_IIb"/>
</dbReference>
<comment type="catalytic activity">
    <reaction evidence="8">
        <text>tRNA(Pro) + L-proline + ATP = L-prolyl-tRNA(Pro) + AMP + diphosphate</text>
        <dbReference type="Rhea" id="RHEA:14305"/>
        <dbReference type="Rhea" id="RHEA-COMP:9700"/>
        <dbReference type="Rhea" id="RHEA-COMP:9702"/>
        <dbReference type="ChEBI" id="CHEBI:30616"/>
        <dbReference type="ChEBI" id="CHEBI:33019"/>
        <dbReference type="ChEBI" id="CHEBI:60039"/>
        <dbReference type="ChEBI" id="CHEBI:78442"/>
        <dbReference type="ChEBI" id="CHEBI:78532"/>
        <dbReference type="ChEBI" id="CHEBI:456215"/>
        <dbReference type="EC" id="6.1.1.15"/>
    </reaction>
</comment>
<accession>A7AQ19</accession>
<dbReference type="EC" id="6.1.1.15" evidence="1"/>
<dbReference type="PANTHER" id="PTHR42753:SF2">
    <property type="entry name" value="PROLINE--TRNA LIGASE"/>
    <property type="match status" value="1"/>
</dbReference>
<keyword evidence="11" id="KW-1185">Reference proteome</keyword>
<evidence type="ECO:0000313" key="11">
    <source>
        <dbReference type="Proteomes" id="UP000002173"/>
    </source>
</evidence>
<gene>
    <name evidence="10" type="ORF">BBOV_III011010</name>
</gene>
<dbReference type="InterPro" id="IPR036621">
    <property type="entry name" value="Anticodon-bd_dom_sf"/>
</dbReference>
<dbReference type="eggNOG" id="KOG2324">
    <property type="taxonomic scope" value="Eukaryota"/>
</dbReference>
<dbReference type="SUPFAM" id="SSF52954">
    <property type="entry name" value="Class II aaRS ABD-related"/>
    <property type="match status" value="1"/>
</dbReference>
<name>A7AQ19_BABBO</name>
<reference evidence="10 11" key="1">
    <citation type="journal article" date="2007" name="PLoS Pathog.">
        <title>Genome sequence of Babesia bovis and comparative analysis of apicomplexan hemoprotozoa.</title>
        <authorList>
            <person name="Brayton K.A."/>
            <person name="Lau A.O.T."/>
            <person name="Herndon D.R."/>
            <person name="Hannick L."/>
            <person name="Kappmeyer L.S."/>
            <person name="Berens S.J."/>
            <person name="Bidwell S.L."/>
            <person name="Brown W.C."/>
            <person name="Crabtree J."/>
            <person name="Fadrosh D."/>
            <person name="Feldblum T."/>
            <person name="Forberger H.A."/>
            <person name="Haas B.J."/>
            <person name="Howell J.M."/>
            <person name="Khouri H."/>
            <person name="Koo H."/>
            <person name="Mann D.J."/>
            <person name="Norimine J."/>
            <person name="Paulsen I.T."/>
            <person name="Radune D."/>
            <person name="Ren Q."/>
            <person name="Smith R.K. Jr."/>
            <person name="Suarez C.E."/>
            <person name="White O."/>
            <person name="Wortman J.R."/>
            <person name="Knowles D.P. Jr."/>
            <person name="McElwain T.F."/>
            <person name="Nene V.M."/>
        </authorList>
    </citation>
    <scope>NUCLEOTIDE SEQUENCE [LARGE SCALE GENOMIC DNA]</scope>
    <source>
        <strain evidence="10">T2Bo</strain>
    </source>
</reference>
<dbReference type="PANTHER" id="PTHR42753">
    <property type="entry name" value="MITOCHONDRIAL RIBOSOME PROTEIN L39/PROLYL-TRNA LIGASE FAMILY MEMBER"/>
    <property type="match status" value="1"/>
</dbReference>
<dbReference type="Gene3D" id="3.40.50.800">
    <property type="entry name" value="Anticodon-binding domain"/>
    <property type="match status" value="1"/>
</dbReference>
<evidence type="ECO:0000256" key="1">
    <source>
        <dbReference type="ARBA" id="ARBA00012831"/>
    </source>
</evidence>
<dbReference type="VEuPathDB" id="PiroplasmaDB:BBOV_III011010"/>
<keyword evidence="2" id="KW-0436">Ligase</keyword>
<dbReference type="Proteomes" id="UP000002173">
    <property type="component" value="Chromosome 3"/>
</dbReference>
<keyword evidence="6 10" id="KW-0030">Aminoacyl-tRNA synthetase</keyword>
<dbReference type="FunCoup" id="A7AQ19">
    <property type="interactions" value="81"/>
</dbReference>
<evidence type="ECO:0000256" key="7">
    <source>
        <dbReference type="ARBA" id="ARBA00029731"/>
    </source>
</evidence>